<keyword evidence="2" id="KW-1185">Reference proteome</keyword>
<reference evidence="2" key="1">
    <citation type="journal article" date="2013" name="Nature">
        <title>Draft genome of the wheat A-genome progenitor Triticum urartu.</title>
        <authorList>
            <person name="Ling H.Q."/>
            <person name="Zhao S."/>
            <person name="Liu D."/>
            <person name="Wang J."/>
            <person name="Sun H."/>
            <person name="Zhang C."/>
            <person name="Fan H."/>
            <person name="Li D."/>
            <person name="Dong L."/>
            <person name="Tao Y."/>
            <person name="Gao C."/>
            <person name="Wu H."/>
            <person name="Li Y."/>
            <person name="Cui Y."/>
            <person name="Guo X."/>
            <person name="Zheng S."/>
            <person name="Wang B."/>
            <person name="Yu K."/>
            <person name="Liang Q."/>
            <person name="Yang W."/>
            <person name="Lou X."/>
            <person name="Chen J."/>
            <person name="Feng M."/>
            <person name="Jian J."/>
            <person name="Zhang X."/>
            <person name="Luo G."/>
            <person name="Jiang Y."/>
            <person name="Liu J."/>
            <person name="Wang Z."/>
            <person name="Sha Y."/>
            <person name="Zhang B."/>
            <person name="Wu H."/>
            <person name="Tang D."/>
            <person name="Shen Q."/>
            <person name="Xue P."/>
            <person name="Zou S."/>
            <person name="Wang X."/>
            <person name="Liu X."/>
            <person name="Wang F."/>
            <person name="Yang Y."/>
            <person name="An X."/>
            <person name="Dong Z."/>
            <person name="Zhang K."/>
            <person name="Zhang X."/>
            <person name="Luo M.C."/>
            <person name="Dvorak J."/>
            <person name="Tong Y."/>
            <person name="Wang J."/>
            <person name="Yang H."/>
            <person name="Li Z."/>
            <person name="Wang D."/>
            <person name="Zhang A."/>
            <person name="Wang J."/>
        </authorList>
    </citation>
    <scope>NUCLEOTIDE SEQUENCE</scope>
    <source>
        <strain evidence="2">cv. G1812</strain>
    </source>
</reference>
<proteinExistence type="predicted"/>
<dbReference type="AlphaFoldDB" id="A0A8R7U101"/>
<name>A0A8R7U101_TRIUA</name>
<reference evidence="1" key="2">
    <citation type="submission" date="2018-03" db="EMBL/GenBank/DDBJ databases">
        <title>The Triticum urartu genome reveals the dynamic nature of wheat genome evolution.</title>
        <authorList>
            <person name="Ling H."/>
            <person name="Ma B."/>
            <person name="Shi X."/>
            <person name="Liu H."/>
            <person name="Dong L."/>
            <person name="Sun H."/>
            <person name="Cao Y."/>
            <person name="Gao Q."/>
            <person name="Zheng S."/>
            <person name="Li Y."/>
            <person name="Yu Y."/>
            <person name="Du H."/>
            <person name="Qi M."/>
            <person name="Li Y."/>
            <person name="Yu H."/>
            <person name="Cui Y."/>
            <person name="Wang N."/>
            <person name="Chen C."/>
            <person name="Wu H."/>
            <person name="Zhao Y."/>
            <person name="Zhang J."/>
            <person name="Li Y."/>
            <person name="Zhou W."/>
            <person name="Zhang B."/>
            <person name="Hu W."/>
            <person name="Eijk M."/>
            <person name="Tang J."/>
            <person name="Witsenboer H."/>
            <person name="Zhao S."/>
            <person name="Li Z."/>
            <person name="Zhang A."/>
            <person name="Wang D."/>
            <person name="Liang C."/>
        </authorList>
    </citation>
    <scope>NUCLEOTIDE SEQUENCE [LARGE SCALE GENOMIC DNA]</scope>
    <source>
        <strain evidence="1">cv. G1812</strain>
    </source>
</reference>
<dbReference type="Proteomes" id="UP000015106">
    <property type="component" value="Chromosome 3"/>
</dbReference>
<dbReference type="Gramene" id="TuG1812G0300005130.01.T01">
    <property type="protein sequence ID" value="TuG1812G0300005130.01.T01.cds408018"/>
    <property type="gene ID" value="TuG1812G0300005130.01"/>
</dbReference>
<dbReference type="EnsemblPlants" id="TuG1812G0300005130.01.T01">
    <property type="protein sequence ID" value="TuG1812G0300005130.01.T01.cds408018"/>
    <property type="gene ID" value="TuG1812G0300005130.01"/>
</dbReference>
<organism evidence="1 2">
    <name type="scientific">Triticum urartu</name>
    <name type="common">Red wild einkorn</name>
    <name type="synonym">Crithodium urartu</name>
    <dbReference type="NCBI Taxonomy" id="4572"/>
    <lineage>
        <taxon>Eukaryota</taxon>
        <taxon>Viridiplantae</taxon>
        <taxon>Streptophyta</taxon>
        <taxon>Embryophyta</taxon>
        <taxon>Tracheophyta</taxon>
        <taxon>Spermatophyta</taxon>
        <taxon>Magnoliopsida</taxon>
        <taxon>Liliopsida</taxon>
        <taxon>Poales</taxon>
        <taxon>Poaceae</taxon>
        <taxon>BOP clade</taxon>
        <taxon>Pooideae</taxon>
        <taxon>Triticodae</taxon>
        <taxon>Triticeae</taxon>
        <taxon>Triticinae</taxon>
        <taxon>Triticum</taxon>
    </lineage>
</organism>
<sequence>MGVWQAYRTISYLFFMTATWRKVLPRVSRRLAQPGHFKSKMMRDESLPAKAATCMGNDPS</sequence>
<evidence type="ECO:0000313" key="1">
    <source>
        <dbReference type="EnsemblPlants" id="TuG1812G0300005130.01.T01.cds408018"/>
    </source>
</evidence>
<reference evidence="1" key="3">
    <citation type="submission" date="2022-06" db="UniProtKB">
        <authorList>
            <consortium name="EnsemblPlants"/>
        </authorList>
    </citation>
    <scope>IDENTIFICATION</scope>
</reference>
<protein>
    <submittedName>
        <fullName evidence="1">Uncharacterized protein</fullName>
    </submittedName>
</protein>
<accession>A0A8R7U101</accession>
<evidence type="ECO:0000313" key="2">
    <source>
        <dbReference type="Proteomes" id="UP000015106"/>
    </source>
</evidence>